<sequence>MTEQPPELKAFRQHFDRASQDKARVRHRLDDIYRLVFPHRHLQDGTAPQDSLDEIFDSTAIEAAADFASDMLNAFTPPFTSEWVKLSPARHLKLDPAALRAVDLAITDYKDALWEAIAASNLTQAARECYRDLATGTMAMLIQDVHPTQPIECTAIPVSDLYLERGPGGVVDGRFRKFRLRAELIPVMWPGAVLPETLKNRPADVEVDVTEGMWRDWSDRGTERWTFMLVEGEGSNVFLQANYVGAGACPMIVCRWDTDATTAWGFGPLYNALPDIKTINKLNELVLRNADRAVDPVVVYPDDGVIDITQGITAGTWIPAAQGSAKEVNVLDTTGNFNIGFMEQERLQSAIRRALFQDKPQQLGRTPPTATQWLDQAQETARRMGAPAGGIVTDWQFAIIRRFAFLLEKRGSLPKVEMGGKGPISLVPTNPYARSQEQEQGLRLKSVAAEVAQLAGPQQAGVIFDWQAYAVERARQEGLDATTAIRSPEMIQQMIQNAAAMAQQAGMLPGGQGQ</sequence>
<dbReference type="AlphaFoldDB" id="A0A5B0L1P3"/>
<evidence type="ECO:0000256" key="3">
    <source>
        <dbReference type="ARBA" id="ARBA00023219"/>
    </source>
</evidence>
<evidence type="ECO:0008006" key="6">
    <source>
        <dbReference type="Google" id="ProtNLM"/>
    </source>
</evidence>
<organism evidence="4 5">
    <name type="scientific">Azospirillum argentinense</name>
    <dbReference type="NCBI Taxonomy" id="2970906"/>
    <lineage>
        <taxon>Bacteria</taxon>
        <taxon>Pseudomonadati</taxon>
        <taxon>Pseudomonadota</taxon>
        <taxon>Alphaproteobacteria</taxon>
        <taxon>Rhodospirillales</taxon>
        <taxon>Azospirillaceae</taxon>
        <taxon>Azospirillum</taxon>
    </lineage>
</organism>
<evidence type="ECO:0000313" key="4">
    <source>
        <dbReference type="EMBL" id="KAA1057164.1"/>
    </source>
</evidence>
<evidence type="ECO:0000256" key="1">
    <source>
        <dbReference type="ARBA" id="ARBA00004328"/>
    </source>
</evidence>
<comment type="subcellular location">
    <subcellularLocation>
        <location evidence="1">Virion</location>
    </subcellularLocation>
</comment>
<proteinExistence type="predicted"/>
<comment type="caution">
    <text evidence="4">The sequence shown here is derived from an EMBL/GenBank/DDBJ whole genome shotgun (WGS) entry which is preliminary data.</text>
</comment>
<gene>
    <name evidence="4" type="ORF">FH063_001332</name>
</gene>
<dbReference type="RefSeq" id="WP_176025229.1">
    <property type="nucleotide sequence ID" value="NZ_VEWN01000002.1"/>
</dbReference>
<evidence type="ECO:0000313" key="5">
    <source>
        <dbReference type="Proteomes" id="UP000325333"/>
    </source>
</evidence>
<dbReference type="Proteomes" id="UP000325333">
    <property type="component" value="Unassembled WGS sequence"/>
</dbReference>
<keyword evidence="3" id="KW-0231">Viral genome packaging</keyword>
<evidence type="ECO:0000256" key="2">
    <source>
        <dbReference type="ARBA" id="ARBA00022612"/>
    </source>
</evidence>
<keyword evidence="2" id="KW-1188">Viral release from host cell</keyword>
<accession>A0A5B0L1P3</accession>
<reference evidence="4 5" key="1">
    <citation type="submission" date="2019-07" db="EMBL/GenBank/DDBJ databases">
        <title>Genome sequencing of the stress-tolerant strain Azospirillum brasilense Az19.</title>
        <authorList>
            <person name="Maroniche G.A."/>
            <person name="Garcia J.E."/>
            <person name="Pagnussat L."/>
            <person name="Amenta M."/>
            <person name="Creus C.M."/>
        </authorList>
    </citation>
    <scope>NUCLEOTIDE SEQUENCE [LARGE SCALE GENOMIC DNA]</scope>
    <source>
        <strain evidence="4 5">Az19</strain>
    </source>
</reference>
<dbReference type="InterPro" id="IPR020991">
    <property type="entry name" value="Connector_podovirus"/>
</dbReference>
<name>A0A5B0L1P3_9PROT</name>
<protein>
    <recommendedName>
        <fullName evidence="6">Head-to-tail connecting protein</fullName>
    </recommendedName>
</protein>
<dbReference type="Pfam" id="PF12236">
    <property type="entry name" value="Head-tail_con"/>
    <property type="match status" value="1"/>
</dbReference>
<dbReference type="EMBL" id="VEWN01000002">
    <property type="protein sequence ID" value="KAA1057164.1"/>
    <property type="molecule type" value="Genomic_DNA"/>
</dbReference>